<accession>A0ABC8T1J3</accession>
<name>A0ABC8T1J3_9AQUA</name>
<gene>
    <name evidence="1" type="ORF">ILEXP_LOCUS32028</name>
</gene>
<dbReference type="EMBL" id="CAUOFW020003948">
    <property type="protein sequence ID" value="CAK9163060.1"/>
    <property type="molecule type" value="Genomic_DNA"/>
</dbReference>
<evidence type="ECO:0000313" key="2">
    <source>
        <dbReference type="Proteomes" id="UP001642360"/>
    </source>
</evidence>
<protein>
    <submittedName>
        <fullName evidence="1">Uncharacterized protein</fullName>
    </submittedName>
</protein>
<proteinExistence type="predicted"/>
<comment type="caution">
    <text evidence="1">The sequence shown here is derived from an EMBL/GenBank/DDBJ whole genome shotgun (WGS) entry which is preliminary data.</text>
</comment>
<keyword evidence="2" id="KW-1185">Reference proteome</keyword>
<evidence type="ECO:0000313" key="1">
    <source>
        <dbReference type="EMBL" id="CAK9163060.1"/>
    </source>
</evidence>
<reference evidence="1 2" key="1">
    <citation type="submission" date="2024-02" db="EMBL/GenBank/DDBJ databases">
        <authorList>
            <person name="Vignale AGUSTIN F."/>
            <person name="Sosa J E."/>
            <person name="Modenutti C."/>
        </authorList>
    </citation>
    <scope>NUCLEOTIDE SEQUENCE [LARGE SCALE GENOMIC DNA]</scope>
</reference>
<dbReference type="AlphaFoldDB" id="A0ABC8T1J3"/>
<dbReference type="Proteomes" id="UP001642360">
    <property type="component" value="Unassembled WGS sequence"/>
</dbReference>
<organism evidence="1 2">
    <name type="scientific">Ilex paraguariensis</name>
    <name type="common">yerba mate</name>
    <dbReference type="NCBI Taxonomy" id="185542"/>
    <lineage>
        <taxon>Eukaryota</taxon>
        <taxon>Viridiplantae</taxon>
        <taxon>Streptophyta</taxon>
        <taxon>Embryophyta</taxon>
        <taxon>Tracheophyta</taxon>
        <taxon>Spermatophyta</taxon>
        <taxon>Magnoliopsida</taxon>
        <taxon>eudicotyledons</taxon>
        <taxon>Gunneridae</taxon>
        <taxon>Pentapetalae</taxon>
        <taxon>asterids</taxon>
        <taxon>campanulids</taxon>
        <taxon>Aquifoliales</taxon>
        <taxon>Aquifoliaceae</taxon>
        <taxon>Ilex</taxon>
    </lineage>
</organism>
<sequence length="51" mass="5516">MGRASVQCFAVCSYTSIWVSPNLGTDMGLSNPKKISTTHKEESWALLELGA</sequence>